<dbReference type="Gene3D" id="3.10.50.30">
    <property type="entry name" value="Transcription elongation factor, GreA/GreB, C-terminal domain"/>
    <property type="match status" value="1"/>
</dbReference>
<sequence length="175" mass="18698">MTSTDRVWLTPEAHQRLQAELASLLAPTVPGAPGDSPTNSGDSATNSAIDTTSTRITRVRKLQEILANAVVGQDPPNDGIAEPGMVLTIRYDDTADEETFLLGLRAAENPDIDGDRDELEVYSPASPLGMALTGARPGDQRSYQVPNGTTLHVTLLHAVPYGQHRDQRTSTTPGL</sequence>
<evidence type="ECO:0000256" key="1">
    <source>
        <dbReference type="SAM" id="MobiDB-lite"/>
    </source>
</evidence>
<comment type="caution">
    <text evidence="3">The sequence shown here is derived from an EMBL/GenBank/DDBJ whole genome shotgun (WGS) entry which is preliminary data.</text>
</comment>
<dbReference type="GO" id="GO:0003746">
    <property type="term" value="F:translation elongation factor activity"/>
    <property type="evidence" value="ECO:0007669"/>
    <property type="project" value="UniProtKB-KW"/>
</dbReference>
<dbReference type="EMBL" id="JBHLZU010000024">
    <property type="protein sequence ID" value="MFB9907820.1"/>
    <property type="molecule type" value="Genomic_DNA"/>
</dbReference>
<accession>A0ABV6A3V2</accession>
<dbReference type="RefSeq" id="WP_377858667.1">
    <property type="nucleotide sequence ID" value="NZ_JBHLZU010000024.1"/>
</dbReference>
<gene>
    <name evidence="3" type="ORF">ACFFQA_28120</name>
</gene>
<feature type="compositionally biased region" description="Polar residues" evidence="1">
    <location>
        <begin position="36"/>
        <end position="52"/>
    </location>
</feature>
<name>A0ABV6A3V2_9PSEU</name>
<protein>
    <submittedName>
        <fullName evidence="3">GreA/GreB family elongation factor</fullName>
    </submittedName>
</protein>
<evidence type="ECO:0000259" key="2">
    <source>
        <dbReference type="Pfam" id="PF01272"/>
    </source>
</evidence>
<keyword evidence="3" id="KW-0251">Elongation factor</keyword>
<evidence type="ECO:0000313" key="3">
    <source>
        <dbReference type="EMBL" id="MFB9907820.1"/>
    </source>
</evidence>
<dbReference type="InterPro" id="IPR001437">
    <property type="entry name" value="Tscrpt_elong_fac_GreA/B_C"/>
</dbReference>
<reference evidence="3 4" key="1">
    <citation type="submission" date="2024-09" db="EMBL/GenBank/DDBJ databases">
        <authorList>
            <person name="Sun Q."/>
            <person name="Mori K."/>
        </authorList>
    </citation>
    <scope>NUCLEOTIDE SEQUENCE [LARGE SCALE GENOMIC DNA]</scope>
    <source>
        <strain evidence="3 4">TBRC 7907</strain>
    </source>
</reference>
<evidence type="ECO:0000313" key="4">
    <source>
        <dbReference type="Proteomes" id="UP001589693"/>
    </source>
</evidence>
<proteinExistence type="predicted"/>
<keyword evidence="4" id="KW-1185">Reference proteome</keyword>
<dbReference type="SUPFAM" id="SSF54534">
    <property type="entry name" value="FKBP-like"/>
    <property type="match status" value="1"/>
</dbReference>
<dbReference type="InterPro" id="IPR023459">
    <property type="entry name" value="Tscrpt_elong_fac_GreA/B_fam"/>
</dbReference>
<dbReference type="Proteomes" id="UP001589693">
    <property type="component" value="Unassembled WGS sequence"/>
</dbReference>
<keyword evidence="3" id="KW-0648">Protein biosynthesis</keyword>
<dbReference type="PIRSF" id="PIRSF006092">
    <property type="entry name" value="GreA_GreB"/>
    <property type="match status" value="1"/>
</dbReference>
<feature type="region of interest" description="Disordered" evidence="1">
    <location>
        <begin position="27"/>
        <end position="52"/>
    </location>
</feature>
<dbReference type="InterPro" id="IPR036953">
    <property type="entry name" value="GreA/GreB_C_sf"/>
</dbReference>
<feature type="domain" description="Transcription elongation factor GreA/GreB C-terminal" evidence="2">
    <location>
        <begin position="80"/>
        <end position="156"/>
    </location>
</feature>
<dbReference type="Pfam" id="PF01272">
    <property type="entry name" value="GreA_GreB"/>
    <property type="match status" value="1"/>
</dbReference>
<organism evidence="3 4">
    <name type="scientific">Allokutzneria oryzae</name>
    <dbReference type="NCBI Taxonomy" id="1378989"/>
    <lineage>
        <taxon>Bacteria</taxon>
        <taxon>Bacillati</taxon>
        <taxon>Actinomycetota</taxon>
        <taxon>Actinomycetes</taxon>
        <taxon>Pseudonocardiales</taxon>
        <taxon>Pseudonocardiaceae</taxon>
        <taxon>Allokutzneria</taxon>
    </lineage>
</organism>